<proteinExistence type="predicted"/>
<gene>
    <name evidence="1" type="ORF">CF165_09040</name>
</gene>
<name>A0A229TES7_9PSEU</name>
<evidence type="ECO:0000313" key="1">
    <source>
        <dbReference type="EMBL" id="OXM69643.1"/>
    </source>
</evidence>
<dbReference type="EMBL" id="NMUL01000007">
    <property type="protein sequence ID" value="OXM69643.1"/>
    <property type="molecule type" value="Genomic_DNA"/>
</dbReference>
<reference evidence="2" key="1">
    <citation type="submission" date="2017-07" db="EMBL/GenBank/DDBJ databases">
        <title>Comparative genome mining reveals phylogenetic distribution patterns of secondary metabolites in Amycolatopsis.</title>
        <authorList>
            <person name="Adamek M."/>
            <person name="Alanjary M."/>
            <person name="Sales-Ortells H."/>
            <person name="Goodfellow M."/>
            <person name="Bull A.T."/>
            <person name="Kalinowski J."/>
            <person name="Ziemert N."/>
        </authorList>
    </citation>
    <scope>NUCLEOTIDE SEQUENCE [LARGE SCALE GENOMIC DNA]</scope>
    <source>
        <strain evidence="2">H5</strain>
    </source>
</reference>
<dbReference type="OrthoDB" id="3600896at2"/>
<dbReference type="AlphaFoldDB" id="A0A229TES7"/>
<organism evidence="1 2">
    <name type="scientific">Amycolatopsis vastitatis</name>
    <dbReference type="NCBI Taxonomy" id="1905142"/>
    <lineage>
        <taxon>Bacteria</taxon>
        <taxon>Bacillati</taxon>
        <taxon>Actinomycetota</taxon>
        <taxon>Actinomycetes</taxon>
        <taxon>Pseudonocardiales</taxon>
        <taxon>Pseudonocardiaceae</taxon>
        <taxon>Amycolatopsis</taxon>
    </lineage>
</organism>
<evidence type="ECO:0000313" key="2">
    <source>
        <dbReference type="Proteomes" id="UP000215199"/>
    </source>
</evidence>
<dbReference type="Proteomes" id="UP000215199">
    <property type="component" value="Unassembled WGS sequence"/>
</dbReference>
<accession>A0A229TES7</accession>
<keyword evidence="2" id="KW-1185">Reference proteome</keyword>
<dbReference type="RefSeq" id="WP_093946968.1">
    <property type="nucleotide sequence ID" value="NZ_NMUL01000007.1"/>
</dbReference>
<protein>
    <submittedName>
        <fullName evidence="1">Uncharacterized protein</fullName>
    </submittedName>
</protein>
<sequence length="302" mass="34488">MTGADIVATAGGAFDRSDTPIYFAAGESSAYPRHLLLAVNDLYHRSQEKRMVRLLDEGHVILLDSGIFNLTNEHKRATGCSMDEALSLPPDEIQGFDRLFDRYVELATTYEDRLWGYIELDQGGRENKIRTRARLHDLGLNPIPVYHPLNDGWDYFDQLAGGYDRLCFGNVVQANHPTRVRLLHTMWERRRQYPHLWIHVLGLSACEWCLPCPPDSCDSSSWLNSLRYPAVRTESAALRRLGELGHRFLYSETANRDVACQMHADAMTHTLATWRALQDRHADFGEVPHPARDEREGELMPS</sequence>
<comment type="caution">
    <text evidence="1">The sequence shown here is derived from an EMBL/GenBank/DDBJ whole genome shotgun (WGS) entry which is preliminary data.</text>
</comment>